<dbReference type="SUPFAM" id="SSF53335">
    <property type="entry name" value="S-adenosyl-L-methionine-dependent methyltransferases"/>
    <property type="match status" value="1"/>
</dbReference>
<dbReference type="InterPro" id="IPR029063">
    <property type="entry name" value="SAM-dependent_MTases_sf"/>
</dbReference>
<accession>A0ABV6JJM7</accession>
<organism evidence="1 2">
    <name type="scientific">Paenibacillus mendelii</name>
    <dbReference type="NCBI Taxonomy" id="206163"/>
    <lineage>
        <taxon>Bacteria</taxon>
        <taxon>Bacillati</taxon>
        <taxon>Bacillota</taxon>
        <taxon>Bacilli</taxon>
        <taxon>Bacillales</taxon>
        <taxon>Paenibacillaceae</taxon>
        <taxon>Paenibacillus</taxon>
    </lineage>
</organism>
<keyword evidence="1" id="KW-0808">Transferase</keyword>
<dbReference type="EC" id="2.1.1.-" evidence="1"/>
<dbReference type="Pfam" id="PF06962">
    <property type="entry name" value="rRNA_methylase"/>
    <property type="match status" value="1"/>
</dbReference>
<dbReference type="CDD" id="cd02440">
    <property type="entry name" value="AdoMet_MTases"/>
    <property type="match status" value="1"/>
</dbReference>
<proteinExistence type="predicted"/>
<reference evidence="1 2" key="1">
    <citation type="submission" date="2024-09" db="EMBL/GenBank/DDBJ databases">
        <authorList>
            <person name="Sun Q."/>
            <person name="Mori K."/>
        </authorList>
    </citation>
    <scope>NUCLEOTIDE SEQUENCE [LARGE SCALE GENOMIC DNA]</scope>
    <source>
        <strain evidence="1 2">CCM 4839</strain>
    </source>
</reference>
<dbReference type="GO" id="GO:0008168">
    <property type="term" value="F:methyltransferase activity"/>
    <property type="evidence" value="ECO:0007669"/>
    <property type="project" value="UniProtKB-KW"/>
</dbReference>
<comment type="caution">
    <text evidence="1">The sequence shown here is derived from an EMBL/GenBank/DDBJ whole genome shotgun (WGS) entry which is preliminary data.</text>
</comment>
<dbReference type="InterPro" id="IPR010719">
    <property type="entry name" value="MnmM_MeTrfase"/>
</dbReference>
<protein>
    <submittedName>
        <fullName evidence="1">Class I SAM-dependent methyltransferase</fullName>
        <ecNumber evidence="1">2.1.1.-</ecNumber>
    </submittedName>
</protein>
<dbReference type="Gene3D" id="3.40.50.150">
    <property type="entry name" value="Vaccinia Virus protein VP39"/>
    <property type="match status" value="1"/>
</dbReference>
<name>A0ABV6JJM7_9BACL</name>
<dbReference type="PANTHER" id="PTHR35276:SF1">
    <property type="entry name" value="TRNA (MNM(5)S(2)U34)-METHYLTRANSFERASE, CHLOROPLASTIC"/>
    <property type="match status" value="1"/>
</dbReference>
<dbReference type="RefSeq" id="WP_204817154.1">
    <property type="nucleotide sequence ID" value="NZ_JANHOF010000002.1"/>
</dbReference>
<dbReference type="GO" id="GO:0032259">
    <property type="term" value="P:methylation"/>
    <property type="evidence" value="ECO:0007669"/>
    <property type="project" value="UniProtKB-KW"/>
</dbReference>
<keyword evidence="1" id="KW-0489">Methyltransferase</keyword>
<evidence type="ECO:0000313" key="1">
    <source>
        <dbReference type="EMBL" id="MFC0396111.1"/>
    </source>
</evidence>
<dbReference type="Proteomes" id="UP001589818">
    <property type="component" value="Unassembled WGS sequence"/>
</dbReference>
<dbReference type="EMBL" id="JBHLVF010000047">
    <property type="protein sequence ID" value="MFC0396111.1"/>
    <property type="molecule type" value="Genomic_DNA"/>
</dbReference>
<evidence type="ECO:0000313" key="2">
    <source>
        <dbReference type="Proteomes" id="UP001589818"/>
    </source>
</evidence>
<dbReference type="PANTHER" id="PTHR35276">
    <property type="entry name" value="S-ADENOSYL-L-METHIONINE-DEPENDENT METHYLTRANSFERASES SUPERFAMILY PROTEIN"/>
    <property type="match status" value="1"/>
</dbReference>
<gene>
    <name evidence="1" type="ORF">ACFFJ8_32645</name>
</gene>
<sequence>MGFLSVLSMAHKLAAERVHSGDTVIDATCGNGVDTQFLAERVGPRGAVYAFDIQEQAIARTRERLESLEAADKLPRLRLVQGSHAAMKEHLASSEHGHIAAIMFNLGYLPGADPHVITLVDSSLEALKAAIVLLRSGGILTIVLYPGHEGGDTEASAVEAWAAALPQSVGQVLIYRMAQKPAAPYLIAIEKR</sequence>
<keyword evidence="2" id="KW-1185">Reference proteome</keyword>